<dbReference type="STRING" id="596152.DesU5LDRAFT_0010"/>
<dbReference type="Gene3D" id="3.90.550.10">
    <property type="entry name" value="Spore Coat Polysaccharide Biosynthesis Protein SpsA, Chain A"/>
    <property type="match status" value="1"/>
</dbReference>
<dbReference type="InterPro" id="IPR001173">
    <property type="entry name" value="Glyco_trans_2-like"/>
</dbReference>
<name>I2Q7H9_9BACT</name>
<sequence length="337" mass="35845">MTRPVDVTVVVPAYNAAGTLPATLAALAAQRFAGTVEVLVVDDGSTDATAAVAEAAGATVLRQKNQGPATARNAGATAGHGDILVFTDADCEPHPDFLAELTRPLADPGVSGVQGAYRTRQPQLVARFAQAEFEDRYAFTARFPCLDLVATYAAAFRREVFLQEGGFDTSYPVANNEDTEFSYRLCRLGHRLVFAPKGLVFHRHPATLRKYLRIKFWRAYWRLAACRDHPEKVLRDGYTPGVVRLQTGLAGLLVLGLVFWPVTALGGGLAVTCGLGVLCSALPFAVFAAGRDRGVAVAAPALVLARSLAFAGGAGLAVLERLAGAVRARIRGRRGRS</sequence>
<evidence type="ECO:0000256" key="1">
    <source>
        <dbReference type="SAM" id="Phobius"/>
    </source>
</evidence>
<evidence type="ECO:0000313" key="3">
    <source>
        <dbReference type="EMBL" id="EIG55735.1"/>
    </source>
</evidence>
<dbReference type="GO" id="GO:0016740">
    <property type="term" value="F:transferase activity"/>
    <property type="evidence" value="ECO:0007669"/>
    <property type="project" value="UniProtKB-KW"/>
</dbReference>
<feature type="transmembrane region" description="Helical" evidence="1">
    <location>
        <begin position="295"/>
        <end position="319"/>
    </location>
</feature>
<keyword evidence="1" id="KW-0472">Membrane</keyword>
<keyword evidence="1" id="KW-1133">Transmembrane helix</keyword>
<reference evidence="3" key="1">
    <citation type="submission" date="2011-11" db="EMBL/GenBank/DDBJ databases">
        <title>Improved High-Quality Draft sequence of Desulfovibrio sp. U5L.</title>
        <authorList>
            <consortium name="US DOE Joint Genome Institute"/>
            <person name="Lucas S."/>
            <person name="Han J."/>
            <person name="Lapidus A."/>
            <person name="Cheng J.-F."/>
            <person name="Goodwin L."/>
            <person name="Pitluck S."/>
            <person name="Peters L."/>
            <person name="Ovchinnikova G."/>
            <person name="Held B."/>
            <person name="Detter J.C."/>
            <person name="Han C."/>
            <person name="Tapia R."/>
            <person name="Land M."/>
            <person name="Hauser L."/>
            <person name="Kyrpides N."/>
            <person name="Ivanova N."/>
            <person name="Pagani I."/>
            <person name="Gabster J."/>
            <person name="Walker C."/>
            <person name="Stolyar S."/>
            <person name="Stahl D."/>
            <person name="Arkin A."/>
            <person name="Dehal P."/>
            <person name="Hazen T."/>
            <person name="Woyke T."/>
        </authorList>
    </citation>
    <scope>NUCLEOTIDE SEQUENCE [LARGE SCALE GENOMIC DNA]</scope>
    <source>
        <strain evidence="3">U5L</strain>
    </source>
</reference>
<dbReference type="PANTHER" id="PTHR43685">
    <property type="entry name" value="GLYCOSYLTRANSFERASE"/>
    <property type="match status" value="1"/>
</dbReference>
<dbReference type="HOGENOM" id="CLU_025996_19_0_7"/>
<dbReference type="InterPro" id="IPR029044">
    <property type="entry name" value="Nucleotide-diphossugar_trans"/>
</dbReference>
<dbReference type="InterPro" id="IPR050834">
    <property type="entry name" value="Glycosyltransf_2"/>
</dbReference>
<keyword evidence="3" id="KW-0808">Transferase</keyword>
<dbReference type="eggNOG" id="COG1216">
    <property type="taxonomic scope" value="Bacteria"/>
</dbReference>
<protein>
    <submittedName>
        <fullName evidence="3">Glycosyl transferase</fullName>
    </submittedName>
</protein>
<feature type="domain" description="Glycosyltransferase 2-like" evidence="2">
    <location>
        <begin position="8"/>
        <end position="141"/>
    </location>
</feature>
<feature type="transmembrane region" description="Helical" evidence="1">
    <location>
        <begin position="242"/>
        <end position="262"/>
    </location>
</feature>
<organism evidence="3">
    <name type="scientific">Desulfovibrio sp. U5L</name>
    <dbReference type="NCBI Taxonomy" id="596152"/>
    <lineage>
        <taxon>Bacteria</taxon>
        <taxon>Pseudomonadati</taxon>
        <taxon>Thermodesulfobacteriota</taxon>
        <taxon>Desulfovibrionia</taxon>
        <taxon>Desulfovibrionales</taxon>
        <taxon>Desulfovibrionaceae</taxon>
        <taxon>Desulfovibrio</taxon>
    </lineage>
</organism>
<dbReference type="SUPFAM" id="SSF53448">
    <property type="entry name" value="Nucleotide-diphospho-sugar transferases"/>
    <property type="match status" value="1"/>
</dbReference>
<dbReference type="EMBL" id="JH600067">
    <property type="protein sequence ID" value="EIG55735.1"/>
    <property type="molecule type" value="Genomic_DNA"/>
</dbReference>
<feature type="transmembrane region" description="Helical" evidence="1">
    <location>
        <begin position="268"/>
        <end position="288"/>
    </location>
</feature>
<accession>I2Q7H9</accession>
<keyword evidence="1" id="KW-0812">Transmembrane</keyword>
<dbReference type="Pfam" id="PF00535">
    <property type="entry name" value="Glycos_transf_2"/>
    <property type="match status" value="1"/>
</dbReference>
<dbReference type="OrthoDB" id="9809116at2"/>
<proteinExistence type="predicted"/>
<dbReference type="AlphaFoldDB" id="I2Q7H9"/>
<gene>
    <name evidence="3" type="ORF">DesU5LDRAFT_0010</name>
</gene>
<evidence type="ECO:0000259" key="2">
    <source>
        <dbReference type="Pfam" id="PF00535"/>
    </source>
</evidence>
<dbReference type="PANTHER" id="PTHR43685:SF3">
    <property type="entry name" value="SLR2126 PROTEIN"/>
    <property type="match status" value="1"/>
</dbReference>